<reference evidence="1" key="1">
    <citation type="submission" date="2020-04" db="EMBL/GenBank/DDBJ databases">
        <authorList>
            <person name="Chiriac C."/>
            <person name="Salcher M."/>
            <person name="Ghai R."/>
            <person name="Kavagutti S V."/>
        </authorList>
    </citation>
    <scope>NUCLEOTIDE SEQUENCE</scope>
</reference>
<dbReference type="EMBL" id="LR798395">
    <property type="protein sequence ID" value="CAB5229051.1"/>
    <property type="molecule type" value="Genomic_DNA"/>
</dbReference>
<dbReference type="EMBL" id="LR796443">
    <property type="protein sequence ID" value="CAB4145144.1"/>
    <property type="molecule type" value="Genomic_DNA"/>
</dbReference>
<dbReference type="EMBL" id="LR796878">
    <property type="protein sequence ID" value="CAB4172294.1"/>
    <property type="molecule type" value="Genomic_DNA"/>
</dbReference>
<evidence type="ECO:0000313" key="10">
    <source>
        <dbReference type="EMBL" id="CAB4217202.1"/>
    </source>
</evidence>
<evidence type="ECO:0000313" key="1">
    <source>
        <dbReference type="EMBL" id="CAB4145144.1"/>
    </source>
</evidence>
<evidence type="ECO:0000313" key="2">
    <source>
        <dbReference type="EMBL" id="CAB4156688.1"/>
    </source>
</evidence>
<gene>
    <name evidence="6" type="ORF">UFOVP1002_24</name>
    <name evidence="7" type="ORF">UFOVP1217_173</name>
    <name evidence="8" type="ORF">UFOVP1343_157</name>
    <name evidence="9" type="ORF">UFOVP1438_18</name>
    <name evidence="11" type="ORF">UFOVP1541_166</name>
    <name evidence="10" type="ORF">UFOVP1592_14</name>
    <name evidence="1" type="ORF">UFOVP465_63</name>
    <name evidence="2" type="ORF">UFOVP666_109</name>
    <name evidence="3" type="ORF">UFOVP727_186</name>
    <name evidence="4" type="ORF">UFOVP819_137</name>
    <name evidence="5" type="ORF">UFOVP926_137</name>
</gene>
<dbReference type="EMBL" id="LR797305">
    <property type="protein sequence ID" value="CAB4200810.1"/>
    <property type="molecule type" value="Genomic_DNA"/>
</dbReference>
<dbReference type="EMBL" id="LR797177">
    <property type="protein sequence ID" value="CAB4191849.1"/>
    <property type="molecule type" value="Genomic_DNA"/>
</dbReference>
<dbReference type="EMBL" id="LR797395">
    <property type="protein sequence ID" value="CAB4212555.1"/>
    <property type="molecule type" value="Genomic_DNA"/>
</dbReference>
<dbReference type="EMBL" id="LR796698">
    <property type="protein sequence ID" value="CAB4160441.1"/>
    <property type="molecule type" value="Genomic_DNA"/>
</dbReference>
<evidence type="ECO:0000313" key="6">
    <source>
        <dbReference type="EMBL" id="CAB4178089.1"/>
    </source>
</evidence>
<name>A0A6J5MEZ1_9CAUD</name>
<evidence type="ECO:0000313" key="3">
    <source>
        <dbReference type="EMBL" id="CAB4160441.1"/>
    </source>
</evidence>
<evidence type="ECO:0000313" key="8">
    <source>
        <dbReference type="EMBL" id="CAB4200810.1"/>
    </source>
</evidence>
<dbReference type="EMBL" id="LR796762">
    <property type="protein sequence ID" value="CAB4164843.1"/>
    <property type="molecule type" value="Genomic_DNA"/>
</dbReference>
<evidence type="ECO:0000313" key="5">
    <source>
        <dbReference type="EMBL" id="CAB4172294.1"/>
    </source>
</evidence>
<evidence type="ECO:0000313" key="11">
    <source>
        <dbReference type="EMBL" id="CAB5229051.1"/>
    </source>
</evidence>
<evidence type="ECO:0000313" key="4">
    <source>
        <dbReference type="EMBL" id="CAB4164843.1"/>
    </source>
</evidence>
<evidence type="ECO:0000313" key="9">
    <source>
        <dbReference type="EMBL" id="CAB4212555.1"/>
    </source>
</evidence>
<organism evidence="1">
    <name type="scientific">uncultured Caudovirales phage</name>
    <dbReference type="NCBI Taxonomy" id="2100421"/>
    <lineage>
        <taxon>Viruses</taxon>
        <taxon>Duplodnaviria</taxon>
        <taxon>Heunggongvirae</taxon>
        <taxon>Uroviricota</taxon>
        <taxon>Caudoviricetes</taxon>
        <taxon>Peduoviridae</taxon>
        <taxon>Maltschvirus</taxon>
        <taxon>Maltschvirus maltsch</taxon>
    </lineage>
</organism>
<dbReference type="EMBL" id="LR796961">
    <property type="protein sequence ID" value="CAB4178089.1"/>
    <property type="molecule type" value="Genomic_DNA"/>
</dbReference>
<sequence>MHELRYSIATDKAELAEILALLDQYKVDVEVTTRSVKDEFGVTPIFSWQESLSV</sequence>
<proteinExistence type="predicted"/>
<dbReference type="EMBL" id="LR797452">
    <property type="protein sequence ID" value="CAB4217202.1"/>
    <property type="molecule type" value="Genomic_DNA"/>
</dbReference>
<evidence type="ECO:0000313" key="7">
    <source>
        <dbReference type="EMBL" id="CAB4191849.1"/>
    </source>
</evidence>
<dbReference type="EMBL" id="LR796644">
    <property type="protein sequence ID" value="CAB4156688.1"/>
    <property type="molecule type" value="Genomic_DNA"/>
</dbReference>
<protein>
    <submittedName>
        <fullName evidence="1">Uncharacterized protein</fullName>
    </submittedName>
</protein>
<accession>A0A6J5MEZ1</accession>